<organism evidence="2 3">
    <name type="scientific">Bionectria ochroleuca</name>
    <name type="common">Gliocladium roseum</name>
    <dbReference type="NCBI Taxonomy" id="29856"/>
    <lineage>
        <taxon>Eukaryota</taxon>
        <taxon>Fungi</taxon>
        <taxon>Dikarya</taxon>
        <taxon>Ascomycota</taxon>
        <taxon>Pezizomycotina</taxon>
        <taxon>Sordariomycetes</taxon>
        <taxon>Hypocreomycetidae</taxon>
        <taxon>Hypocreales</taxon>
        <taxon>Bionectriaceae</taxon>
        <taxon>Clonostachys</taxon>
    </lineage>
</organism>
<gene>
    <name evidence="2" type="ORF">IM811_004275</name>
</gene>
<keyword evidence="1" id="KW-0812">Transmembrane</keyword>
<evidence type="ECO:0000256" key="1">
    <source>
        <dbReference type="SAM" id="Phobius"/>
    </source>
</evidence>
<proteinExistence type="predicted"/>
<protein>
    <submittedName>
        <fullName evidence="2">Uncharacterized protein</fullName>
    </submittedName>
</protein>
<dbReference type="AlphaFoldDB" id="A0A8H7K9C7"/>
<dbReference type="Proteomes" id="UP000616885">
    <property type="component" value="Unassembled WGS sequence"/>
</dbReference>
<evidence type="ECO:0000313" key="3">
    <source>
        <dbReference type="Proteomes" id="UP000616885"/>
    </source>
</evidence>
<feature type="transmembrane region" description="Helical" evidence="1">
    <location>
        <begin position="70"/>
        <end position="91"/>
    </location>
</feature>
<keyword evidence="1" id="KW-0472">Membrane</keyword>
<sequence>MSLSYPFPPIKFHSWYPAASRPMRRAVLECAAELEGYWNQTLVDPSYSSICGLAQDCLLSALQEFTKANFASSAILLGLMPTILGFIGPSLQDVAVITIHRPLLASPMMVGAPTINPIPLFSVPMENINAKPSAVIVGIGRYLALGVSYLQPYNKTSSRPWTMPLVAICQYLLVLSALANTIHNTVELDFRTSIVWKCQAVGFIELWVLLSLPISWVAAASLWCRARVKNPSKNRETDDKVVRSNVFRRLSTAMR</sequence>
<reference evidence="2" key="1">
    <citation type="submission" date="2020-10" db="EMBL/GenBank/DDBJ databases">
        <title>High-Quality Genome Resource of Clonostachys rosea strain S41 by Oxford Nanopore Long-Read Sequencing.</title>
        <authorList>
            <person name="Wang H."/>
        </authorList>
    </citation>
    <scope>NUCLEOTIDE SEQUENCE</scope>
    <source>
        <strain evidence="2">S41</strain>
    </source>
</reference>
<keyword evidence="1" id="KW-1133">Transmembrane helix</keyword>
<evidence type="ECO:0000313" key="2">
    <source>
        <dbReference type="EMBL" id="KAF9745974.1"/>
    </source>
</evidence>
<dbReference type="EMBL" id="JADCTT010000012">
    <property type="protein sequence ID" value="KAF9745974.1"/>
    <property type="molecule type" value="Genomic_DNA"/>
</dbReference>
<accession>A0A8H7K9C7</accession>
<comment type="caution">
    <text evidence="2">The sequence shown here is derived from an EMBL/GenBank/DDBJ whole genome shotgun (WGS) entry which is preliminary data.</text>
</comment>
<name>A0A8H7K9C7_BIOOC</name>
<feature type="transmembrane region" description="Helical" evidence="1">
    <location>
        <begin position="202"/>
        <end position="224"/>
    </location>
</feature>
<feature type="transmembrane region" description="Helical" evidence="1">
    <location>
        <begin position="162"/>
        <end position="182"/>
    </location>
</feature>